<evidence type="ECO:0000313" key="1">
    <source>
        <dbReference type="EMBL" id="KUN81398.1"/>
    </source>
</evidence>
<sequence length="288" mass="31191">MTYDTVSDIDTLLAGARLVPTAPYRRCDIEAAEARIAARVAVPAADGIGARTRPQQAAARRPPRVHPSARDLRALCEALLTRPGALSDLGAFHGSALPEPSGARVLGALLHLAGCEDSGRFWWQYGAGAGDTISSYCLYLHHRSHGEDEEADWWLSHTEITPATLSREATEVEIATALHVLRGLRRGRRGLTKALRALVEYVPAVVGFVDEDLELPLPDGDLAGIVEEAVAHGGTPPAGERRCVRSRPLLERRESAVHTVSSATPRTARHWSRDVQEALRKCEETVAC</sequence>
<comment type="caution">
    <text evidence="1">The sequence shown here is derived from an EMBL/GenBank/DDBJ whole genome shotgun (WGS) entry which is preliminary data.</text>
</comment>
<dbReference type="AlphaFoldDB" id="A0A101SWW4"/>
<reference evidence="1 2" key="1">
    <citation type="submission" date="2015-10" db="EMBL/GenBank/DDBJ databases">
        <title>Draft genome sequence of Streptomyces griseoruber DSM 40281, type strain for the species Streptomyces griseoruber.</title>
        <authorList>
            <person name="Ruckert C."/>
            <person name="Winkler A."/>
            <person name="Kalinowski J."/>
            <person name="Kampfer P."/>
            <person name="Glaeser S."/>
        </authorList>
    </citation>
    <scope>NUCLEOTIDE SEQUENCE [LARGE SCALE GENOMIC DNA]</scope>
    <source>
        <strain evidence="1 2">DSM 40281</strain>
    </source>
</reference>
<evidence type="ECO:0000313" key="2">
    <source>
        <dbReference type="Proteomes" id="UP000052982"/>
    </source>
</evidence>
<protein>
    <submittedName>
        <fullName evidence="1">Uncharacterized protein</fullName>
    </submittedName>
</protein>
<organism evidence="1 2">
    <name type="scientific">Streptomyces griseoruber</name>
    <dbReference type="NCBI Taxonomy" id="1943"/>
    <lineage>
        <taxon>Bacteria</taxon>
        <taxon>Bacillati</taxon>
        <taxon>Actinomycetota</taxon>
        <taxon>Actinomycetes</taxon>
        <taxon>Kitasatosporales</taxon>
        <taxon>Streptomycetaceae</taxon>
        <taxon>Streptomyces</taxon>
    </lineage>
</organism>
<keyword evidence="2" id="KW-1185">Reference proteome</keyword>
<proteinExistence type="predicted"/>
<dbReference type="Proteomes" id="UP000052982">
    <property type="component" value="Unassembled WGS sequence"/>
</dbReference>
<accession>A0A101SWW4</accession>
<gene>
    <name evidence="1" type="ORF">AQJ64_23745</name>
</gene>
<dbReference type="OrthoDB" id="4321441at2"/>
<name>A0A101SWW4_9ACTN</name>
<dbReference type="RefSeq" id="WP_055638028.1">
    <property type="nucleotide sequence ID" value="NZ_KQ948771.1"/>
</dbReference>
<dbReference type="EMBL" id="LMWW01000036">
    <property type="protein sequence ID" value="KUN81398.1"/>
    <property type="molecule type" value="Genomic_DNA"/>
</dbReference>